<accession>A0A841PZU0</accession>
<keyword evidence="2" id="KW-1185">Reference proteome</keyword>
<organism evidence="1 2">
    <name type="scientific">Geomicrobium halophilum</name>
    <dbReference type="NCBI Taxonomy" id="549000"/>
    <lineage>
        <taxon>Bacteria</taxon>
        <taxon>Bacillati</taxon>
        <taxon>Bacillota</taxon>
        <taxon>Bacilli</taxon>
        <taxon>Bacillales</taxon>
        <taxon>Geomicrobium</taxon>
    </lineage>
</organism>
<gene>
    <name evidence="1" type="ORF">HNR44_000307</name>
</gene>
<protein>
    <submittedName>
        <fullName evidence="1">Uncharacterized protein</fullName>
    </submittedName>
</protein>
<evidence type="ECO:0000313" key="2">
    <source>
        <dbReference type="Proteomes" id="UP000568839"/>
    </source>
</evidence>
<reference evidence="1 2" key="1">
    <citation type="submission" date="2020-08" db="EMBL/GenBank/DDBJ databases">
        <title>Genomic Encyclopedia of Type Strains, Phase IV (KMG-IV): sequencing the most valuable type-strain genomes for metagenomic binning, comparative biology and taxonomic classification.</title>
        <authorList>
            <person name="Goeker M."/>
        </authorList>
    </citation>
    <scope>NUCLEOTIDE SEQUENCE [LARGE SCALE GENOMIC DNA]</scope>
    <source>
        <strain evidence="1 2">DSM 21769</strain>
    </source>
</reference>
<dbReference type="Proteomes" id="UP000568839">
    <property type="component" value="Unassembled WGS sequence"/>
</dbReference>
<dbReference type="EMBL" id="JACHHJ010000001">
    <property type="protein sequence ID" value="MBB6448358.1"/>
    <property type="molecule type" value="Genomic_DNA"/>
</dbReference>
<evidence type="ECO:0000313" key="1">
    <source>
        <dbReference type="EMBL" id="MBB6448358.1"/>
    </source>
</evidence>
<proteinExistence type="predicted"/>
<comment type="caution">
    <text evidence="1">The sequence shown here is derived from an EMBL/GenBank/DDBJ whole genome shotgun (WGS) entry which is preliminary data.</text>
</comment>
<sequence length="66" mass="7562">MFLEAIEEFVQCVILDGARQLHHLRMDRLILFSFLNRCFKDIGGKAIENASFSGNRFWGIGEITGE</sequence>
<dbReference type="AlphaFoldDB" id="A0A841PZU0"/>
<name>A0A841PZU0_9BACL</name>